<dbReference type="AlphaFoldDB" id="A0A5C6TNX1"/>
<sequence length="371" mass="39450">MKTNILRQRGISLVELAVALAIISPMLIAAWQIFAASHRARLEQGEADLLSRVRSSIVAYLARESKLPCPSPDTDGFGSKDCSLAEGYVPFRDIGVADARAGNIRYTVENGKSLLSSVPPTLQVLRISEGAGKAIVGHDTLPADYSGGRASMVELCAVLGSFLTHSSGLSAFRLEQFQVQSGTTLKTEIPIASILKELGCLPLISSARAIANAEAARKIMRKSIDDRLAEAAIDEKVAIEQTVRSVADTAFQFGRVPLKITKAGLVCYRVINTGLDAIAATVTPEQVLGLAYAVSTCAGRLANVTAAFGWLTTATARLAASAAILGKNIDIVQRSRKELINELKELNYENTLKSVAYSGINGVTYLGVKGE</sequence>
<feature type="transmembrane region" description="Helical" evidence="1">
    <location>
        <begin position="12"/>
        <end position="34"/>
    </location>
</feature>
<organism evidence="2 3">
    <name type="scientific">Piscinibacter aquaticus</name>
    <dbReference type="NCBI Taxonomy" id="392597"/>
    <lineage>
        <taxon>Bacteria</taxon>
        <taxon>Pseudomonadati</taxon>
        <taxon>Pseudomonadota</taxon>
        <taxon>Betaproteobacteria</taxon>
        <taxon>Burkholderiales</taxon>
        <taxon>Sphaerotilaceae</taxon>
        <taxon>Piscinibacter</taxon>
    </lineage>
</organism>
<proteinExistence type="predicted"/>
<accession>A0A5C6TNX1</accession>
<gene>
    <name evidence="2" type="ORF">FSC37_22325</name>
</gene>
<protein>
    <recommendedName>
        <fullName evidence="4">Prepilin-type N-terminal cleavage/methylation domain-containing protein</fullName>
    </recommendedName>
</protein>
<evidence type="ECO:0000313" key="2">
    <source>
        <dbReference type="EMBL" id="TXC62113.1"/>
    </source>
</evidence>
<name>A0A5C6TNX1_9BURK</name>
<dbReference type="Proteomes" id="UP000321832">
    <property type="component" value="Unassembled WGS sequence"/>
</dbReference>
<keyword evidence="1" id="KW-0812">Transmembrane</keyword>
<keyword evidence="3" id="KW-1185">Reference proteome</keyword>
<comment type="caution">
    <text evidence="2">The sequence shown here is derived from an EMBL/GenBank/DDBJ whole genome shotgun (WGS) entry which is preliminary data.</text>
</comment>
<evidence type="ECO:0000256" key="1">
    <source>
        <dbReference type="SAM" id="Phobius"/>
    </source>
</evidence>
<evidence type="ECO:0008006" key="4">
    <source>
        <dbReference type="Google" id="ProtNLM"/>
    </source>
</evidence>
<keyword evidence="1" id="KW-1133">Transmembrane helix</keyword>
<reference evidence="2 3" key="1">
    <citation type="submission" date="2019-08" db="EMBL/GenBank/DDBJ databases">
        <authorList>
            <person name="Khan S.A."/>
            <person name="Jeon C.O."/>
            <person name="Jeong S.E."/>
        </authorList>
    </citation>
    <scope>NUCLEOTIDE SEQUENCE [LARGE SCALE GENOMIC DNA]</scope>
    <source>
        <strain evidence="3">IMCC1728</strain>
    </source>
</reference>
<evidence type="ECO:0000313" key="3">
    <source>
        <dbReference type="Proteomes" id="UP000321832"/>
    </source>
</evidence>
<keyword evidence="1" id="KW-0472">Membrane</keyword>
<dbReference type="EMBL" id="VOPW01000002">
    <property type="protein sequence ID" value="TXC62113.1"/>
    <property type="molecule type" value="Genomic_DNA"/>
</dbReference>